<accession>A0A822YQ05</accession>
<dbReference type="EMBL" id="DUZY01000003">
    <property type="protein sequence ID" value="DAD33681.1"/>
    <property type="molecule type" value="Genomic_DNA"/>
</dbReference>
<dbReference type="Proteomes" id="UP000607653">
    <property type="component" value="Unassembled WGS sequence"/>
</dbReference>
<evidence type="ECO:0000313" key="2">
    <source>
        <dbReference type="Proteomes" id="UP000607653"/>
    </source>
</evidence>
<comment type="caution">
    <text evidence="1">The sequence shown here is derived from an EMBL/GenBank/DDBJ whole genome shotgun (WGS) entry which is preliminary data.</text>
</comment>
<reference evidence="1 2" key="1">
    <citation type="journal article" date="2020" name="Mol. Biol. Evol.">
        <title>Distinct Expression and Methylation Patterns for Genes with Different Fates following a Single Whole-Genome Duplication in Flowering Plants.</title>
        <authorList>
            <person name="Shi T."/>
            <person name="Rahmani R.S."/>
            <person name="Gugger P.F."/>
            <person name="Wang M."/>
            <person name="Li H."/>
            <person name="Zhang Y."/>
            <person name="Li Z."/>
            <person name="Wang Q."/>
            <person name="Van de Peer Y."/>
            <person name="Marchal K."/>
            <person name="Chen J."/>
        </authorList>
    </citation>
    <scope>NUCLEOTIDE SEQUENCE [LARGE SCALE GENOMIC DNA]</scope>
    <source>
        <tissue evidence="1">Leaf</tissue>
    </source>
</reference>
<organism evidence="1 2">
    <name type="scientific">Nelumbo nucifera</name>
    <name type="common">Sacred lotus</name>
    <dbReference type="NCBI Taxonomy" id="4432"/>
    <lineage>
        <taxon>Eukaryota</taxon>
        <taxon>Viridiplantae</taxon>
        <taxon>Streptophyta</taxon>
        <taxon>Embryophyta</taxon>
        <taxon>Tracheophyta</taxon>
        <taxon>Spermatophyta</taxon>
        <taxon>Magnoliopsida</taxon>
        <taxon>Proteales</taxon>
        <taxon>Nelumbonaceae</taxon>
        <taxon>Nelumbo</taxon>
    </lineage>
</organism>
<sequence>MRKNINEETRNASMVRPSYFSFSCKNPKKLQTI</sequence>
<gene>
    <name evidence="1" type="ORF">HUJ06_012532</name>
</gene>
<dbReference type="AlphaFoldDB" id="A0A822YQ05"/>
<protein>
    <submittedName>
        <fullName evidence="1">Uncharacterized protein</fullName>
    </submittedName>
</protein>
<proteinExistence type="predicted"/>
<name>A0A822YQ05_NELNU</name>
<evidence type="ECO:0000313" key="1">
    <source>
        <dbReference type="EMBL" id="DAD33681.1"/>
    </source>
</evidence>
<keyword evidence="2" id="KW-1185">Reference proteome</keyword>